<evidence type="ECO:0000313" key="3">
    <source>
        <dbReference type="Proteomes" id="UP000517916"/>
    </source>
</evidence>
<dbReference type="RefSeq" id="WP_025361751.1">
    <property type="nucleotide sequence ID" value="NZ_BAAABQ010000089.1"/>
</dbReference>
<dbReference type="InterPro" id="IPR036812">
    <property type="entry name" value="NAD(P)_OxRdtase_dom_sf"/>
</dbReference>
<evidence type="ECO:0000259" key="1">
    <source>
        <dbReference type="Pfam" id="PF00248"/>
    </source>
</evidence>
<evidence type="ECO:0000313" key="2">
    <source>
        <dbReference type="EMBL" id="MBA8929610.1"/>
    </source>
</evidence>
<reference evidence="2 3" key="1">
    <citation type="submission" date="2020-08" db="EMBL/GenBank/DDBJ databases">
        <title>Genomic Encyclopedia of Archaeal and Bacterial Type Strains, Phase II (KMG-II): from individual species to whole genera.</title>
        <authorList>
            <person name="Goeker M."/>
        </authorList>
    </citation>
    <scope>NUCLEOTIDE SEQUENCE [LARGE SCALE GENOMIC DNA]</scope>
    <source>
        <strain evidence="2 3">DSM 43850</strain>
    </source>
</reference>
<comment type="caution">
    <text evidence="2">The sequence shown here is derived from an EMBL/GenBank/DDBJ whole genome shotgun (WGS) entry which is preliminary data.</text>
</comment>
<dbReference type="Proteomes" id="UP000517916">
    <property type="component" value="Unassembled WGS sequence"/>
</dbReference>
<proteinExistence type="predicted"/>
<keyword evidence="3" id="KW-1185">Reference proteome</keyword>
<name>A0ABR6BSF8_9PSEU</name>
<feature type="domain" description="NADP-dependent oxidoreductase" evidence="1">
    <location>
        <begin position="14"/>
        <end position="309"/>
    </location>
</feature>
<dbReference type="Gene3D" id="3.20.20.100">
    <property type="entry name" value="NADP-dependent oxidoreductase domain"/>
    <property type="match status" value="1"/>
</dbReference>
<sequence>MAKIGTSDLDVFPLNLGGNVFGWTADQETSFRVLDAYAAAGGNFIDTADFYSAWAPGNSGGESETVLGQWIAARGNRDQVVVATKVGMHPEFTGLSSSTIAAAAEASLKRLGTDHIDLYYAHRDDPNTPLEETLRAFDTLVRAGKVRYIAASNYTAPRLAEALAISDREGLARYVAVQPHYNLVEREHYEGELAQLVAREGLSAMPYFSLAKGFLTGKYRPGAAEVDSPRAEGAKAYLTESGLAVLDALDQIAAAHDTTQAAVALAWLAAQPTVAAPIASARTIEQLADLLPVAELSLSEDELTLLTKAGN</sequence>
<dbReference type="CDD" id="cd19081">
    <property type="entry name" value="AKR_AKR9C1"/>
    <property type="match status" value="1"/>
</dbReference>
<dbReference type="EMBL" id="JACJID010000005">
    <property type="protein sequence ID" value="MBA8929610.1"/>
    <property type="molecule type" value="Genomic_DNA"/>
</dbReference>
<dbReference type="InterPro" id="IPR023210">
    <property type="entry name" value="NADP_OxRdtase_dom"/>
</dbReference>
<accession>A0ABR6BSF8</accession>
<gene>
    <name evidence="2" type="ORF">BC739_006828</name>
</gene>
<dbReference type="SUPFAM" id="SSF51430">
    <property type="entry name" value="NAD(P)-linked oxidoreductase"/>
    <property type="match status" value="1"/>
</dbReference>
<dbReference type="PANTHER" id="PTHR43364">
    <property type="entry name" value="NADH-SPECIFIC METHYLGLYOXAL REDUCTASE-RELATED"/>
    <property type="match status" value="1"/>
</dbReference>
<organism evidence="2 3">
    <name type="scientific">Kutzneria viridogrisea</name>
    <dbReference type="NCBI Taxonomy" id="47990"/>
    <lineage>
        <taxon>Bacteria</taxon>
        <taxon>Bacillati</taxon>
        <taxon>Actinomycetota</taxon>
        <taxon>Actinomycetes</taxon>
        <taxon>Pseudonocardiales</taxon>
        <taxon>Pseudonocardiaceae</taxon>
        <taxon>Kutzneria</taxon>
    </lineage>
</organism>
<dbReference type="Pfam" id="PF00248">
    <property type="entry name" value="Aldo_ket_red"/>
    <property type="match status" value="1"/>
</dbReference>
<protein>
    <submittedName>
        <fullName evidence="2">Aryl-alcohol dehydrogenase-like predicted oxidoreductase</fullName>
    </submittedName>
</protein>
<dbReference type="PANTHER" id="PTHR43364:SF6">
    <property type="entry name" value="OXIDOREDUCTASE-RELATED"/>
    <property type="match status" value="1"/>
</dbReference>
<dbReference type="InterPro" id="IPR050523">
    <property type="entry name" value="AKR_Detox_Biosynth"/>
</dbReference>